<evidence type="ECO:0000313" key="3">
    <source>
        <dbReference type="Proteomes" id="UP001269144"/>
    </source>
</evidence>
<gene>
    <name evidence="2" type="ORF">RGQ15_13660</name>
</gene>
<dbReference type="InterPro" id="IPR006429">
    <property type="entry name" value="Phage_lambda_portal"/>
</dbReference>
<name>A0ABU2HU79_9RHOB</name>
<evidence type="ECO:0000313" key="2">
    <source>
        <dbReference type="EMBL" id="MDS9468611.1"/>
    </source>
</evidence>
<protein>
    <submittedName>
        <fullName evidence="2">Phage portal protein</fullName>
    </submittedName>
</protein>
<feature type="compositionally biased region" description="Low complexity" evidence="1">
    <location>
        <begin position="464"/>
        <end position="478"/>
    </location>
</feature>
<keyword evidence="3" id="KW-1185">Reference proteome</keyword>
<dbReference type="NCBIfam" id="TIGR01539">
    <property type="entry name" value="portal_lambda"/>
    <property type="match status" value="1"/>
</dbReference>
<feature type="compositionally biased region" description="Basic and acidic residues" evidence="1">
    <location>
        <begin position="454"/>
        <end position="463"/>
    </location>
</feature>
<proteinExistence type="predicted"/>
<reference evidence="3" key="1">
    <citation type="submission" date="2023-07" db="EMBL/GenBank/DDBJ databases">
        <title>Paracoccus sp. MBLB3053 whole genome sequence.</title>
        <authorList>
            <person name="Hwang C.Y."/>
            <person name="Cho E.-S."/>
            <person name="Seo M.-J."/>
        </authorList>
    </citation>
    <scope>NUCLEOTIDE SEQUENCE [LARGE SCALE GENOMIC DNA]</scope>
    <source>
        <strain evidence="3">MBLB3053</strain>
    </source>
</reference>
<dbReference type="Proteomes" id="UP001269144">
    <property type="component" value="Unassembled WGS sequence"/>
</dbReference>
<sequence>MGWIGRALDRAIGEIAPAAGRERMAARQAMGLAMNYDAASRGRRTEGWKAPATDGDAAAFGARERLRQLSRDMVRNRPYAARAREVVVSNVVGTGIVPSVVHADAGVQEQVWQVLSDHLLTPALDARGELDLYALQEVVIGTVFTDGEILARRRIRRGKYARELPLGFQVELIECDHLDTTITSWGRNEVIEGVEYSPIGDIEAYHLFTEHPGSARMRGALLRSERVSWRDVLHVRRLDRPGQLRGVPWLAPVMLTMGDLSDYQEAEILKQKMASLLAGIVTYDKDDAAASEVRKLRGLSKLEPGAVVAAPHGAQVSWTTPPRVEGYPDFLRENLGAIAMGIGITRESLTGDLSGVNFSSGRMGRMEMDRNVERWQRLVILQFCQGIERWVQEAWRLQKVLPGEAFGLSHTAPRRALIDPNDEIDAMIKAVEGGVNSRQNVQRTLGLDPERIRRERAEDETKDAAAGLAAPALQAPPGARDKRARQTTPAQTEEKPA</sequence>
<accession>A0ABU2HU79</accession>
<organism evidence="2 3">
    <name type="scientific">Paracoccus aurantius</name>
    <dbReference type="NCBI Taxonomy" id="3073814"/>
    <lineage>
        <taxon>Bacteria</taxon>
        <taxon>Pseudomonadati</taxon>
        <taxon>Pseudomonadota</taxon>
        <taxon>Alphaproteobacteria</taxon>
        <taxon>Rhodobacterales</taxon>
        <taxon>Paracoccaceae</taxon>
        <taxon>Paracoccus</taxon>
    </lineage>
</organism>
<dbReference type="EMBL" id="JAVQLW010000001">
    <property type="protein sequence ID" value="MDS9468611.1"/>
    <property type="molecule type" value="Genomic_DNA"/>
</dbReference>
<dbReference type="RefSeq" id="WP_311160861.1">
    <property type="nucleotide sequence ID" value="NZ_JAVQLW010000001.1"/>
</dbReference>
<evidence type="ECO:0000256" key="1">
    <source>
        <dbReference type="SAM" id="MobiDB-lite"/>
    </source>
</evidence>
<dbReference type="Pfam" id="PF05136">
    <property type="entry name" value="Phage_portal_2"/>
    <property type="match status" value="1"/>
</dbReference>
<feature type="region of interest" description="Disordered" evidence="1">
    <location>
        <begin position="454"/>
        <end position="497"/>
    </location>
</feature>
<comment type="caution">
    <text evidence="2">The sequence shown here is derived from an EMBL/GenBank/DDBJ whole genome shotgun (WGS) entry which is preliminary data.</text>
</comment>